<dbReference type="SUPFAM" id="SSF53474">
    <property type="entry name" value="alpha/beta-Hydrolases"/>
    <property type="match status" value="1"/>
</dbReference>
<accession>A0A143BIR2</accession>
<reference evidence="1 2" key="2">
    <citation type="journal article" date="2016" name="Environ. Microbiol. Rep.">
        <title>Metagenomic evidence for the presence of phototrophic Gemmatimonadetes bacteria in diverse environments.</title>
        <authorList>
            <person name="Zeng Y."/>
            <person name="Baumbach J."/>
            <person name="Barbosa E.G."/>
            <person name="Azevedo V."/>
            <person name="Zhang C."/>
            <person name="Koblizek M."/>
        </authorList>
    </citation>
    <scope>NUCLEOTIDE SEQUENCE [LARGE SCALE GENOMIC DNA]</scope>
    <source>
        <strain evidence="1 2">AP64</strain>
    </source>
</reference>
<sequence>MNASPQDDIRLRTRPTARTARYAVLGTEPAEAQRVWFVLHGYGQLAPRFLRHFAGAVPPDTCIIAPEGLSRFYVDMPRTDGAHLQRVGATWMTREAREDDIADTLRWLDLLSAETLAATGNVPVGVLAFSQGVATATRWLAHGGLAPDAFVAWAGGVAHDVDDQRMRDVLHNTAVTLVAGTDDGFVSPETRAAMLATLQQWQPAAQTVAFAGGHHLDRVVLADQLAALTARRLRASE</sequence>
<keyword evidence="2" id="KW-1185">Reference proteome</keyword>
<protein>
    <recommendedName>
        <fullName evidence="3">Phospholipase/carboxylesterase/thioesterase domain-containing protein</fullName>
    </recommendedName>
</protein>
<organism evidence="1 2">
    <name type="scientific">Gemmatimonas phototrophica</name>
    <dbReference type="NCBI Taxonomy" id="1379270"/>
    <lineage>
        <taxon>Bacteria</taxon>
        <taxon>Pseudomonadati</taxon>
        <taxon>Gemmatimonadota</taxon>
        <taxon>Gemmatimonadia</taxon>
        <taxon>Gemmatimonadales</taxon>
        <taxon>Gemmatimonadaceae</taxon>
        <taxon>Gemmatimonas</taxon>
    </lineage>
</organism>
<dbReference type="AlphaFoldDB" id="A0A143BIR2"/>
<name>A0A143BIR2_9BACT</name>
<reference evidence="1 2" key="1">
    <citation type="journal article" date="2014" name="Proc. Natl. Acad. Sci. U.S.A.">
        <title>Functional type 2 photosynthetic reaction centers found in the rare bacterial phylum Gemmatimonadetes.</title>
        <authorList>
            <person name="Zeng Y."/>
            <person name="Feng F."/>
            <person name="Medova H."/>
            <person name="Dean J."/>
            <person name="Koblizek M."/>
        </authorList>
    </citation>
    <scope>NUCLEOTIDE SEQUENCE [LARGE SCALE GENOMIC DNA]</scope>
    <source>
        <strain evidence="1 2">AP64</strain>
    </source>
</reference>
<dbReference type="KEGG" id="gph:GEMMAAP_05685"/>
<dbReference type="Proteomes" id="UP000076404">
    <property type="component" value="Chromosome"/>
</dbReference>
<dbReference type="Gene3D" id="3.40.50.1820">
    <property type="entry name" value="alpha/beta hydrolase"/>
    <property type="match status" value="1"/>
</dbReference>
<dbReference type="eggNOG" id="COG0400">
    <property type="taxonomic scope" value="Bacteria"/>
</dbReference>
<proteinExistence type="predicted"/>
<evidence type="ECO:0000313" key="2">
    <source>
        <dbReference type="Proteomes" id="UP000076404"/>
    </source>
</evidence>
<dbReference type="EMBL" id="CP011454">
    <property type="protein sequence ID" value="AMW04471.1"/>
    <property type="molecule type" value="Genomic_DNA"/>
</dbReference>
<dbReference type="InterPro" id="IPR029058">
    <property type="entry name" value="AB_hydrolase_fold"/>
</dbReference>
<dbReference type="RefSeq" id="WP_053334209.1">
    <property type="nucleotide sequence ID" value="NZ_CP011454.1"/>
</dbReference>
<evidence type="ECO:0000313" key="1">
    <source>
        <dbReference type="EMBL" id="AMW04471.1"/>
    </source>
</evidence>
<gene>
    <name evidence="1" type="ORF">GEMMAAP_05685</name>
</gene>
<dbReference type="OrthoDB" id="595091at2"/>
<dbReference type="STRING" id="1379270.GEMMAAP_05685"/>
<evidence type="ECO:0008006" key="3">
    <source>
        <dbReference type="Google" id="ProtNLM"/>
    </source>
</evidence>